<dbReference type="PANTHER" id="PTHR34272">
    <property type="entry name" value="EXPRESSED PROTEIN"/>
    <property type="match status" value="1"/>
</dbReference>
<dbReference type="OrthoDB" id="1900495at2759"/>
<dbReference type="PANTHER" id="PTHR34272:SF1">
    <property type="entry name" value="EXPRESSED PROTEIN"/>
    <property type="match status" value="1"/>
</dbReference>
<proteinExistence type="predicted"/>
<feature type="domain" description="DUF7086" evidence="1">
    <location>
        <begin position="1"/>
        <end position="119"/>
    </location>
</feature>
<dbReference type="EMBL" id="QJKJ01007530">
    <property type="protein sequence ID" value="RDX82847.1"/>
    <property type="molecule type" value="Genomic_DNA"/>
</dbReference>
<dbReference type="AlphaFoldDB" id="A0A371FWX8"/>
<accession>A0A371FWX8</accession>
<dbReference type="Proteomes" id="UP000257109">
    <property type="component" value="Unassembled WGS sequence"/>
</dbReference>
<comment type="caution">
    <text evidence="2">The sequence shown here is derived from an EMBL/GenBank/DDBJ whole genome shotgun (WGS) entry which is preliminary data.</text>
</comment>
<protein>
    <recommendedName>
        <fullName evidence="1">DUF7086 domain-containing protein</fullName>
    </recommendedName>
</protein>
<organism evidence="2 3">
    <name type="scientific">Mucuna pruriens</name>
    <name type="common">Velvet bean</name>
    <name type="synonym">Dolichos pruriens</name>
    <dbReference type="NCBI Taxonomy" id="157652"/>
    <lineage>
        <taxon>Eukaryota</taxon>
        <taxon>Viridiplantae</taxon>
        <taxon>Streptophyta</taxon>
        <taxon>Embryophyta</taxon>
        <taxon>Tracheophyta</taxon>
        <taxon>Spermatophyta</taxon>
        <taxon>Magnoliopsida</taxon>
        <taxon>eudicotyledons</taxon>
        <taxon>Gunneridae</taxon>
        <taxon>Pentapetalae</taxon>
        <taxon>rosids</taxon>
        <taxon>fabids</taxon>
        <taxon>Fabales</taxon>
        <taxon>Fabaceae</taxon>
        <taxon>Papilionoideae</taxon>
        <taxon>50 kb inversion clade</taxon>
        <taxon>NPAAA clade</taxon>
        <taxon>indigoferoid/millettioid clade</taxon>
        <taxon>Phaseoleae</taxon>
        <taxon>Mucuna</taxon>
    </lineage>
</organism>
<reference evidence="2" key="1">
    <citation type="submission" date="2018-05" db="EMBL/GenBank/DDBJ databases">
        <title>Draft genome of Mucuna pruriens seed.</title>
        <authorList>
            <person name="Nnadi N.E."/>
            <person name="Vos R."/>
            <person name="Hasami M.H."/>
            <person name="Devisetty U.K."/>
            <person name="Aguiy J.C."/>
        </authorList>
    </citation>
    <scope>NUCLEOTIDE SEQUENCE [LARGE SCALE GENOMIC DNA]</scope>
    <source>
        <strain evidence="2">JCA_2017</strain>
    </source>
</reference>
<keyword evidence="3" id="KW-1185">Reference proteome</keyword>
<gene>
    <name evidence="2" type="ORF">CR513_36310</name>
</gene>
<feature type="non-terminal residue" evidence="2">
    <location>
        <position position="1"/>
    </location>
</feature>
<evidence type="ECO:0000259" key="1">
    <source>
        <dbReference type="Pfam" id="PF23324"/>
    </source>
</evidence>
<sequence>MECKKCNNKFDMTFDLESKLHELWRAIELEKDSMHDRAPNIWMHPVLPQCQLCREGNAQPLLEGTKKRDINWLFLLLGQMLGCCTLKQLKYFLKHNNIHRTGAKDRTLYSTYMALYKQLVPESINP</sequence>
<feature type="non-terminal residue" evidence="2">
    <location>
        <position position="126"/>
    </location>
</feature>
<dbReference type="InterPro" id="IPR055513">
    <property type="entry name" value="DUF7086"/>
</dbReference>
<evidence type="ECO:0000313" key="2">
    <source>
        <dbReference type="EMBL" id="RDX82847.1"/>
    </source>
</evidence>
<name>A0A371FWX8_MUCPR</name>
<dbReference type="Pfam" id="PF23324">
    <property type="entry name" value="DUF7086"/>
    <property type="match status" value="1"/>
</dbReference>
<dbReference type="STRING" id="157652.A0A371FWX8"/>
<evidence type="ECO:0000313" key="3">
    <source>
        <dbReference type="Proteomes" id="UP000257109"/>
    </source>
</evidence>